<dbReference type="InterPro" id="IPR000070">
    <property type="entry name" value="Pectinesterase_cat"/>
</dbReference>
<dbReference type="SUPFAM" id="SSF51126">
    <property type="entry name" value="Pectin lyase-like"/>
    <property type="match status" value="1"/>
</dbReference>
<dbReference type="InterPro" id="IPR006501">
    <property type="entry name" value="Pectinesterase_inhib_dom"/>
</dbReference>
<dbReference type="UniPathway" id="UPA00545">
    <property type="reaction ID" value="UER00823"/>
</dbReference>
<dbReference type="GO" id="GO:0045490">
    <property type="term" value="P:pectin catabolic process"/>
    <property type="evidence" value="ECO:0007669"/>
    <property type="project" value="UniProtKB-UniRule"/>
</dbReference>
<keyword evidence="10" id="KW-0325">Glycoprotein</keyword>
<comment type="function">
    <text evidence="12">Acts in the modification of cell walls via demethylesterification of cell wall pectin.</text>
</comment>
<dbReference type="Gene3D" id="2.160.20.10">
    <property type="entry name" value="Single-stranded right-handed beta-helix, Pectin lyase-like"/>
    <property type="match status" value="1"/>
</dbReference>
<evidence type="ECO:0000256" key="1">
    <source>
        <dbReference type="ARBA" id="ARBA00004191"/>
    </source>
</evidence>
<evidence type="ECO:0000256" key="10">
    <source>
        <dbReference type="ARBA" id="ARBA00023180"/>
    </source>
</evidence>
<evidence type="ECO:0000256" key="12">
    <source>
        <dbReference type="ARBA" id="ARBA00057335"/>
    </source>
</evidence>
<reference evidence="17 20" key="2">
    <citation type="journal article" date="2014" name="BMC Genomics">
        <title>An improved genome release (version Mt4.0) for the model legume Medicago truncatula.</title>
        <authorList>
            <person name="Tang H."/>
            <person name="Krishnakumar V."/>
            <person name="Bidwell S."/>
            <person name="Rosen B."/>
            <person name="Chan A."/>
            <person name="Zhou S."/>
            <person name="Gentzbittel L."/>
            <person name="Childs K.L."/>
            <person name="Yandell M."/>
            <person name="Gundlach H."/>
            <person name="Mayer K.F."/>
            <person name="Schwartz D.C."/>
            <person name="Town C.D."/>
        </authorList>
    </citation>
    <scope>GENOME REANNOTATION</scope>
    <source>
        <strain evidence="17">A17</strain>
        <strain evidence="19 20">cv. Jemalong A17</strain>
    </source>
</reference>
<dbReference type="EMBL" id="PSQE01000008">
    <property type="protein sequence ID" value="RHN40454.1"/>
    <property type="molecule type" value="Genomic_DNA"/>
</dbReference>
<evidence type="ECO:0000256" key="9">
    <source>
        <dbReference type="ARBA" id="ARBA00023157"/>
    </source>
</evidence>
<comment type="similarity">
    <text evidence="3">In the N-terminal section; belongs to the PMEI family.</text>
</comment>
<dbReference type="InterPro" id="IPR035513">
    <property type="entry name" value="Invertase/methylesterase_inhib"/>
</dbReference>
<dbReference type="FunFam" id="1.20.140.40:FF:000001">
    <property type="entry name" value="Pectinesterase"/>
    <property type="match status" value="1"/>
</dbReference>
<dbReference type="Proteomes" id="UP000002051">
    <property type="component" value="Chromosome 8"/>
</dbReference>
<feature type="active site" evidence="13">
    <location>
        <position position="424"/>
    </location>
</feature>
<dbReference type="Pfam" id="PF04043">
    <property type="entry name" value="PMEI"/>
    <property type="match status" value="1"/>
</dbReference>
<evidence type="ECO:0000256" key="5">
    <source>
        <dbReference type="ARBA" id="ARBA00013229"/>
    </source>
</evidence>
<keyword evidence="6" id="KW-0134">Cell wall</keyword>
<dbReference type="Gene3D" id="1.20.140.40">
    <property type="entry name" value="Invertase/pectin methylesterase inhibitor family protein"/>
    <property type="match status" value="1"/>
</dbReference>
<evidence type="ECO:0000313" key="18">
    <source>
        <dbReference type="EMBL" id="RHN40454.1"/>
    </source>
</evidence>
<dbReference type="EMBL" id="CM001224">
    <property type="protein sequence ID" value="KEH19215.1"/>
    <property type="molecule type" value="Genomic_DNA"/>
</dbReference>
<organism evidence="17 20">
    <name type="scientific">Medicago truncatula</name>
    <name type="common">Barrel medic</name>
    <name type="synonym">Medicago tribuloides</name>
    <dbReference type="NCBI Taxonomy" id="3880"/>
    <lineage>
        <taxon>Eukaryota</taxon>
        <taxon>Viridiplantae</taxon>
        <taxon>Streptophyta</taxon>
        <taxon>Embryophyta</taxon>
        <taxon>Tracheophyta</taxon>
        <taxon>Spermatophyta</taxon>
        <taxon>Magnoliopsida</taxon>
        <taxon>eudicotyledons</taxon>
        <taxon>Gunneridae</taxon>
        <taxon>Pentapetalae</taxon>
        <taxon>rosids</taxon>
        <taxon>fabids</taxon>
        <taxon>Fabales</taxon>
        <taxon>Fabaceae</taxon>
        <taxon>Papilionoideae</taxon>
        <taxon>50 kb inversion clade</taxon>
        <taxon>NPAAA clade</taxon>
        <taxon>Hologalegina</taxon>
        <taxon>IRL clade</taxon>
        <taxon>Trifolieae</taxon>
        <taxon>Medicago</taxon>
    </lineage>
</organism>
<evidence type="ECO:0000256" key="11">
    <source>
        <dbReference type="ARBA" id="ARBA00047928"/>
    </source>
</evidence>
<dbReference type="AlphaFoldDB" id="A0A072U0A6"/>
<dbReference type="InterPro" id="IPR033131">
    <property type="entry name" value="Pectinesterase_Asp_AS"/>
</dbReference>
<evidence type="ECO:0000256" key="7">
    <source>
        <dbReference type="ARBA" id="ARBA00022801"/>
    </source>
</evidence>
<comment type="similarity">
    <text evidence="4">In the C-terminal section; belongs to the pectinesterase family.</text>
</comment>
<evidence type="ECO:0000256" key="4">
    <source>
        <dbReference type="ARBA" id="ARBA00007786"/>
    </source>
</evidence>
<keyword evidence="8 14" id="KW-0063">Aspartyl esterase</keyword>
<feature type="domain" description="Pectinesterase inhibitor" evidence="16">
    <location>
        <begin position="71"/>
        <end position="227"/>
    </location>
</feature>
<dbReference type="STRING" id="3880.A0A072U0A6"/>
<evidence type="ECO:0000256" key="8">
    <source>
        <dbReference type="ARBA" id="ARBA00023085"/>
    </source>
</evidence>
<dbReference type="OrthoDB" id="2019149at2759"/>
<dbReference type="Proteomes" id="UP000265566">
    <property type="component" value="Chromosome 8"/>
</dbReference>
<dbReference type="EnsemblPlants" id="KEH19215">
    <property type="protein sequence ID" value="KEH19215"/>
    <property type="gene ID" value="MTR_8g042900"/>
</dbReference>
<dbReference type="SUPFAM" id="SSF101148">
    <property type="entry name" value="Plant invertase/pectin methylesterase inhibitor"/>
    <property type="match status" value="1"/>
</dbReference>
<dbReference type="GO" id="GO:0046910">
    <property type="term" value="F:pectinesterase inhibitor activity"/>
    <property type="evidence" value="ECO:0000318"/>
    <property type="project" value="GO_Central"/>
</dbReference>
<protein>
    <recommendedName>
        <fullName evidence="5 14">Pectinesterase</fullName>
        <ecNumber evidence="5 14">3.1.1.11</ecNumber>
    </recommendedName>
</protein>
<dbReference type="NCBIfam" id="TIGR01614">
    <property type="entry name" value="PME_inhib"/>
    <property type="match status" value="1"/>
</dbReference>
<evidence type="ECO:0000313" key="17">
    <source>
        <dbReference type="EMBL" id="KEH19215.1"/>
    </source>
</evidence>
<dbReference type="HOGENOM" id="CLU_012243_9_1_1"/>
<dbReference type="InterPro" id="IPR012334">
    <property type="entry name" value="Pectin_lyas_fold"/>
</dbReference>
<dbReference type="FunFam" id="2.160.20.10:FF:000001">
    <property type="entry name" value="Pectinesterase"/>
    <property type="match status" value="1"/>
</dbReference>
<dbReference type="Gramene" id="rna46606">
    <property type="protein sequence ID" value="RHN40454.1"/>
    <property type="gene ID" value="gene46606"/>
</dbReference>
<dbReference type="PANTHER" id="PTHR31707">
    <property type="entry name" value="PECTINESTERASE"/>
    <property type="match status" value="1"/>
</dbReference>
<dbReference type="PROSITE" id="PS00503">
    <property type="entry name" value="PECTINESTERASE_2"/>
    <property type="match status" value="1"/>
</dbReference>
<feature type="transmembrane region" description="Helical" evidence="15">
    <location>
        <begin position="28"/>
        <end position="51"/>
    </location>
</feature>
<keyword evidence="15" id="KW-0472">Membrane</keyword>
<keyword evidence="9" id="KW-1015">Disulfide bond</keyword>
<comment type="subcellular location">
    <subcellularLocation>
        <location evidence="1">Secreted</location>
        <location evidence="1">Cell wall</location>
    </subcellularLocation>
</comment>
<reference evidence="19" key="3">
    <citation type="submission" date="2015-04" db="UniProtKB">
        <authorList>
            <consortium name="EnsemblPlants"/>
        </authorList>
    </citation>
    <scope>IDENTIFICATION</scope>
    <source>
        <strain evidence="19">cv. Jemalong A17</strain>
    </source>
</reference>
<keyword evidence="6" id="KW-0964">Secreted</keyword>
<keyword evidence="15" id="KW-1133">Transmembrane helix</keyword>
<evidence type="ECO:0000259" key="16">
    <source>
        <dbReference type="SMART" id="SM00856"/>
    </source>
</evidence>
<evidence type="ECO:0000256" key="15">
    <source>
        <dbReference type="SAM" id="Phobius"/>
    </source>
</evidence>
<evidence type="ECO:0000313" key="19">
    <source>
        <dbReference type="EnsemblPlants" id="KEH19215"/>
    </source>
</evidence>
<accession>A0A072U0A6</accession>
<dbReference type="KEGG" id="mtr:25501130"/>
<dbReference type="GO" id="GO:0030599">
    <property type="term" value="F:pectinesterase activity"/>
    <property type="evidence" value="ECO:0000318"/>
    <property type="project" value="GO_Central"/>
</dbReference>
<reference evidence="17 20" key="1">
    <citation type="journal article" date="2011" name="Nature">
        <title>The Medicago genome provides insight into the evolution of rhizobial symbioses.</title>
        <authorList>
            <person name="Young N.D."/>
            <person name="Debelle F."/>
            <person name="Oldroyd G.E."/>
            <person name="Geurts R."/>
            <person name="Cannon S.B."/>
            <person name="Udvardi M.K."/>
            <person name="Benedito V.A."/>
            <person name="Mayer K.F."/>
            <person name="Gouzy J."/>
            <person name="Schoof H."/>
            <person name="Van de Peer Y."/>
            <person name="Proost S."/>
            <person name="Cook D.R."/>
            <person name="Meyers B.C."/>
            <person name="Spannagl M."/>
            <person name="Cheung F."/>
            <person name="De Mita S."/>
            <person name="Krishnakumar V."/>
            <person name="Gundlach H."/>
            <person name="Zhou S."/>
            <person name="Mudge J."/>
            <person name="Bharti A.K."/>
            <person name="Murray J.D."/>
            <person name="Naoumkina M.A."/>
            <person name="Rosen B."/>
            <person name="Silverstein K.A."/>
            <person name="Tang H."/>
            <person name="Rombauts S."/>
            <person name="Zhao P.X."/>
            <person name="Zhou P."/>
            <person name="Barbe V."/>
            <person name="Bardou P."/>
            <person name="Bechner M."/>
            <person name="Bellec A."/>
            <person name="Berger A."/>
            <person name="Berges H."/>
            <person name="Bidwell S."/>
            <person name="Bisseling T."/>
            <person name="Choisne N."/>
            <person name="Couloux A."/>
            <person name="Denny R."/>
            <person name="Deshpande S."/>
            <person name="Dai X."/>
            <person name="Doyle J.J."/>
            <person name="Dudez A.M."/>
            <person name="Farmer A.D."/>
            <person name="Fouteau S."/>
            <person name="Franken C."/>
            <person name="Gibelin C."/>
            <person name="Gish J."/>
            <person name="Goldstein S."/>
            <person name="Gonzalez A.J."/>
            <person name="Green P.J."/>
            <person name="Hallab A."/>
            <person name="Hartog M."/>
            <person name="Hua A."/>
            <person name="Humphray S.J."/>
            <person name="Jeong D.H."/>
            <person name="Jing Y."/>
            <person name="Jocker A."/>
            <person name="Kenton S.M."/>
            <person name="Kim D.J."/>
            <person name="Klee K."/>
            <person name="Lai H."/>
            <person name="Lang C."/>
            <person name="Lin S."/>
            <person name="Macmil S.L."/>
            <person name="Magdelenat G."/>
            <person name="Matthews L."/>
            <person name="McCorrison J."/>
            <person name="Monaghan E.L."/>
            <person name="Mun J.H."/>
            <person name="Najar F.Z."/>
            <person name="Nicholson C."/>
            <person name="Noirot C."/>
            <person name="O'Bleness M."/>
            <person name="Paule C.R."/>
            <person name="Poulain J."/>
            <person name="Prion F."/>
            <person name="Qin B."/>
            <person name="Qu C."/>
            <person name="Retzel E.F."/>
            <person name="Riddle C."/>
            <person name="Sallet E."/>
            <person name="Samain S."/>
            <person name="Samson N."/>
            <person name="Sanders I."/>
            <person name="Saurat O."/>
            <person name="Scarpelli C."/>
            <person name="Schiex T."/>
            <person name="Segurens B."/>
            <person name="Severin A.J."/>
            <person name="Sherrier D.J."/>
            <person name="Shi R."/>
            <person name="Sims S."/>
            <person name="Singer S.R."/>
            <person name="Sinharoy S."/>
            <person name="Sterck L."/>
            <person name="Viollet A."/>
            <person name="Wang B.B."/>
            <person name="Wang K."/>
            <person name="Wang M."/>
            <person name="Wang X."/>
            <person name="Warfsmann J."/>
            <person name="Weissenbach J."/>
            <person name="White D.D."/>
            <person name="White J.D."/>
            <person name="Wiley G.B."/>
            <person name="Wincker P."/>
            <person name="Xing Y."/>
            <person name="Yang L."/>
            <person name="Yao Z."/>
            <person name="Ying F."/>
            <person name="Zhai J."/>
            <person name="Zhou L."/>
            <person name="Zuber A."/>
            <person name="Denarie J."/>
            <person name="Dixon R.A."/>
            <person name="May G.D."/>
            <person name="Schwartz D.C."/>
            <person name="Rogers J."/>
            <person name="Quetier F."/>
            <person name="Town C.D."/>
            <person name="Roe B.A."/>
        </authorList>
    </citation>
    <scope>NUCLEOTIDE SEQUENCE [LARGE SCALE GENOMIC DNA]</scope>
    <source>
        <strain evidence="17">A17</strain>
        <strain evidence="19 20">cv. Jemalong A17</strain>
    </source>
</reference>
<evidence type="ECO:0000256" key="14">
    <source>
        <dbReference type="RuleBase" id="RU000589"/>
    </source>
</evidence>
<dbReference type="InterPro" id="IPR011050">
    <property type="entry name" value="Pectin_lyase_fold/virulence"/>
</dbReference>
<name>A0A072U0A6_MEDTR</name>
<keyword evidence="20" id="KW-1185">Reference proteome</keyword>
<evidence type="ECO:0000256" key="13">
    <source>
        <dbReference type="PROSITE-ProRule" id="PRU10040"/>
    </source>
</evidence>
<evidence type="ECO:0000256" key="6">
    <source>
        <dbReference type="ARBA" id="ARBA00022512"/>
    </source>
</evidence>
<proteinExistence type="inferred from homology"/>
<evidence type="ECO:0000313" key="20">
    <source>
        <dbReference type="Proteomes" id="UP000002051"/>
    </source>
</evidence>
<comment type="pathway">
    <text evidence="2 14">Glycan metabolism; pectin degradation; 2-dehydro-3-deoxy-D-gluconate from pectin: step 1/5.</text>
</comment>
<dbReference type="Pfam" id="PF01095">
    <property type="entry name" value="Pectinesterase"/>
    <property type="match status" value="1"/>
</dbReference>
<keyword evidence="7 14" id="KW-0378">Hydrolase</keyword>
<dbReference type="GO" id="GO:0042545">
    <property type="term" value="P:cell wall modification"/>
    <property type="evidence" value="ECO:0007669"/>
    <property type="project" value="UniProtKB-UniRule"/>
</dbReference>
<gene>
    <name evidence="19" type="primary">25501130</name>
    <name evidence="17" type="ordered locus">MTR_8g042900</name>
    <name evidence="18" type="ORF">MtrunA17_Chr8g0354901</name>
</gene>
<evidence type="ECO:0000256" key="2">
    <source>
        <dbReference type="ARBA" id="ARBA00005184"/>
    </source>
</evidence>
<keyword evidence="15" id="KW-0812">Transmembrane</keyword>
<dbReference type="SMART" id="SM00856">
    <property type="entry name" value="PMEI"/>
    <property type="match status" value="1"/>
</dbReference>
<dbReference type="EC" id="3.1.1.11" evidence="5 14"/>
<dbReference type="CDD" id="cd15798">
    <property type="entry name" value="PMEI-like_3"/>
    <property type="match status" value="1"/>
</dbReference>
<sequence>MSSFKAYGKVDESAQAMFEVRRKSRKRITIICLSTVVLIGIVFAAVFGTIAHNNARNDDNNNNENDNNDQSLSSAIKAVCDVTLYKDSCEKSLSPLVQPGQQIRPEELFKLSIQVALTAVSKGVEYLSDHATFNDLNLNLDNRTKEALINCKDLFGLAVDDLNSSLSYGGKSSLLDVLEDLETWLSASGTYQQTCIDGLEQAEEALKSSITTNLKNSTEFTSNSLAIITWLNKAASSVNFRRLLSLSHQNEEPNWLHHKDRKLLQKDSDLKKKADIVVAKDGSGKYKTISAALKHVPNKSDKRTVIYVKKGIYYENVRVEKTKWNVMIIGDGMNVTIVSGSLNFIDGTPTFSTATFAVFGRNFIARDIGFKNTAGPQKHQAVALMTSADQAVFYKCSMDAYQDTLYAHSNRQFYRECNIYGTVDFIFGNSAVVLQNCNILPRQPMPGQQNTITAQGKTDPNMNTGISIQNCNVSPFGNLSSVKTYLGRPWKNYSTTVFMQSNLGNFISPNGWLPWVGDSAPDTIFYAEFQNVGGGASMKNRVKWKGLKTITSKQANKFTVKAFLNGDRWIPASGATFKSSL</sequence>
<reference evidence="18" key="4">
    <citation type="journal article" date="2018" name="Nat. Plants">
        <title>Whole-genome landscape of Medicago truncatula symbiotic genes.</title>
        <authorList>
            <person name="Pecrix Y."/>
            <person name="Gamas P."/>
            <person name="Carrere S."/>
        </authorList>
    </citation>
    <scope>NUCLEOTIDE SEQUENCE</scope>
    <source>
        <tissue evidence="18">Leaves</tissue>
    </source>
</reference>
<evidence type="ECO:0000256" key="3">
    <source>
        <dbReference type="ARBA" id="ARBA00006027"/>
    </source>
</evidence>
<comment type="catalytic activity">
    <reaction evidence="11 14">
        <text>[(1-&gt;4)-alpha-D-galacturonosyl methyl ester](n) + n H2O = [(1-&gt;4)-alpha-D-galacturonosyl](n) + n methanol + n H(+)</text>
        <dbReference type="Rhea" id="RHEA:22380"/>
        <dbReference type="Rhea" id="RHEA-COMP:14570"/>
        <dbReference type="Rhea" id="RHEA-COMP:14573"/>
        <dbReference type="ChEBI" id="CHEBI:15377"/>
        <dbReference type="ChEBI" id="CHEBI:15378"/>
        <dbReference type="ChEBI" id="CHEBI:17790"/>
        <dbReference type="ChEBI" id="CHEBI:140522"/>
        <dbReference type="ChEBI" id="CHEBI:140523"/>
        <dbReference type="EC" id="3.1.1.11"/>
    </reaction>
</comment>